<name>A0A7I3Z042_PHYPA</name>
<reference evidence="2" key="3">
    <citation type="submission" date="2020-12" db="UniProtKB">
        <authorList>
            <consortium name="EnsemblPlants"/>
        </authorList>
    </citation>
    <scope>IDENTIFICATION</scope>
</reference>
<accession>A0A7I3Z042</accession>
<keyword evidence="1" id="KW-1133">Transmembrane helix</keyword>
<evidence type="ECO:0000313" key="2">
    <source>
        <dbReference type="EnsemblPlants" id="PAC:32912800.CDS.1"/>
    </source>
</evidence>
<dbReference type="InParanoid" id="A0A7I3Z042"/>
<evidence type="ECO:0000313" key="3">
    <source>
        <dbReference type="Proteomes" id="UP000006727"/>
    </source>
</evidence>
<feature type="transmembrane region" description="Helical" evidence="1">
    <location>
        <begin position="29"/>
        <end position="51"/>
    </location>
</feature>
<reference evidence="2 3" key="2">
    <citation type="journal article" date="2018" name="Plant J.">
        <title>The Physcomitrella patens chromosome-scale assembly reveals moss genome structure and evolution.</title>
        <authorList>
            <person name="Lang D."/>
            <person name="Ullrich K.K."/>
            <person name="Murat F."/>
            <person name="Fuchs J."/>
            <person name="Jenkins J."/>
            <person name="Haas F.B."/>
            <person name="Piednoel M."/>
            <person name="Gundlach H."/>
            <person name="Van Bel M."/>
            <person name="Meyberg R."/>
            <person name="Vives C."/>
            <person name="Morata J."/>
            <person name="Symeonidi A."/>
            <person name="Hiss M."/>
            <person name="Muchero W."/>
            <person name="Kamisugi Y."/>
            <person name="Saleh O."/>
            <person name="Blanc G."/>
            <person name="Decker E.L."/>
            <person name="van Gessel N."/>
            <person name="Grimwood J."/>
            <person name="Hayes R.D."/>
            <person name="Graham S.W."/>
            <person name="Gunter L.E."/>
            <person name="McDaniel S.F."/>
            <person name="Hoernstein S.N.W."/>
            <person name="Larsson A."/>
            <person name="Li F.W."/>
            <person name="Perroud P.F."/>
            <person name="Phillips J."/>
            <person name="Ranjan P."/>
            <person name="Rokshar D.S."/>
            <person name="Rothfels C.J."/>
            <person name="Schneider L."/>
            <person name="Shu S."/>
            <person name="Stevenson D.W."/>
            <person name="Thummler F."/>
            <person name="Tillich M."/>
            <person name="Villarreal Aguilar J.C."/>
            <person name="Widiez T."/>
            <person name="Wong G.K."/>
            <person name="Wymore A."/>
            <person name="Zhang Y."/>
            <person name="Zimmer A.D."/>
            <person name="Quatrano R.S."/>
            <person name="Mayer K.F.X."/>
            <person name="Goodstein D."/>
            <person name="Casacuberta J.M."/>
            <person name="Vandepoele K."/>
            <person name="Reski R."/>
            <person name="Cuming A.C."/>
            <person name="Tuskan G.A."/>
            <person name="Maumus F."/>
            <person name="Salse J."/>
            <person name="Schmutz J."/>
            <person name="Rensing S.A."/>
        </authorList>
    </citation>
    <scope>NUCLEOTIDE SEQUENCE [LARGE SCALE GENOMIC DNA]</scope>
    <source>
        <strain evidence="2 3">cv. Gransden 2004</strain>
    </source>
</reference>
<dbReference type="Gramene" id="Pp3c9_23680V3.1">
    <property type="protein sequence ID" value="PAC:32912800.CDS.1"/>
    <property type="gene ID" value="Pp3c9_23680"/>
</dbReference>
<dbReference type="Proteomes" id="UP000006727">
    <property type="component" value="Chromosome 9"/>
</dbReference>
<keyword evidence="3" id="KW-1185">Reference proteome</keyword>
<keyword evidence="1" id="KW-0812">Transmembrane</keyword>
<reference evidence="2 3" key="1">
    <citation type="journal article" date="2008" name="Science">
        <title>The Physcomitrella genome reveals evolutionary insights into the conquest of land by plants.</title>
        <authorList>
            <person name="Rensing S."/>
            <person name="Lang D."/>
            <person name="Zimmer A."/>
            <person name="Terry A."/>
            <person name="Salamov A."/>
            <person name="Shapiro H."/>
            <person name="Nishiyama T."/>
            <person name="Perroud P.-F."/>
            <person name="Lindquist E."/>
            <person name="Kamisugi Y."/>
            <person name="Tanahashi T."/>
            <person name="Sakakibara K."/>
            <person name="Fujita T."/>
            <person name="Oishi K."/>
            <person name="Shin-I T."/>
            <person name="Kuroki Y."/>
            <person name="Toyoda A."/>
            <person name="Suzuki Y."/>
            <person name="Hashimoto A."/>
            <person name="Yamaguchi K."/>
            <person name="Sugano A."/>
            <person name="Kohara Y."/>
            <person name="Fujiyama A."/>
            <person name="Anterola A."/>
            <person name="Aoki S."/>
            <person name="Ashton N."/>
            <person name="Barbazuk W.B."/>
            <person name="Barker E."/>
            <person name="Bennetzen J."/>
            <person name="Bezanilla M."/>
            <person name="Blankenship R."/>
            <person name="Cho S.H."/>
            <person name="Dutcher S."/>
            <person name="Estelle M."/>
            <person name="Fawcett J.A."/>
            <person name="Gundlach H."/>
            <person name="Hanada K."/>
            <person name="Heyl A."/>
            <person name="Hicks K.A."/>
            <person name="Hugh J."/>
            <person name="Lohr M."/>
            <person name="Mayer K."/>
            <person name="Melkozernov A."/>
            <person name="Murata T."/>
            <person name="Nelson D."/>
            <person name="Pils B."/>
            <person name="Prigge M."/>
            <person name="Reiss B."/>
            <person name="Renner T."/>
            <person name="Rombauts S."/>
            <person name="Rushton P."/>
            <person name="Sanderfoot A."/>
            <person name="Schween G."/>
            <person name="Shiu S.-H."/>
            <person name="Stueber K."/>
            <person name="Theodoulou F.L."/>
            <person name="Tu H."/>
            <person name="Van de Peer Y."/>
            <person name="Verrier P.J."/>
            <person name="Waters E."/>
            <person name="Wood A."/>
            <person name="Yang L."/>
            <person name="Cove D."/>
            <person name="Cuming A."/>
            <person name="Hasebe M."/>
            <person name="Lucas S."/>
            <person name="Mishler D.B."/>
            <person name="Reski R."/>
            <person name="Grigoriev I."/>
            <person name="Quatrano R.S."/>
            <person name="Boore J.L."/>
        </authorList>
    </citation>
    <scope>NUCLEOTIDE SEQUENCE [LARGE SCALE GENOMIC DNA]</scope>
    <source>
        <strain evidence="2 3">cv. Gransden 2004</strain>
    </source>
</reference>
<keyword evidence="1" id="KW-0472">Membrane</keyword>
<feature type="transmembrane region" description="Helical" evidence="1">
    <location>
        <begin position="57"/>
        <end position="76"/>
    </location>
</feature>
<protein>
    <submittedName>
        <fullName evidence="2">Uncharacterized protein</fullName>
    </submittedName>
</protein>
<evidence type="ECO:0000256" key="1">
    <source>
        <dbReference type="SAM" id="Phobius"/>
    </source>
</evidence>
<dbReference type="EnsemblPlants" id="Pp3c9_23680V3.1">
    <property type="protein sequence ID" value="PAC:32912800.CDS.1"/>
    <property type="gene ID" value="Pp3c9_23680"/>
</dbReference>
<dbReference type="EMBL" id="ABEU02000009">
    <property type="status" value="NOT_ANNOTATED_CDS"/>
    <property type="molecule type" value="Genomic_DNA"/>
</dbReference>
<sequence>MLWQWIDSLRAFISRTCGASRGSAVGLELIVVVDNGGLFSCPVALLCKVFLFLERLVNGHGVGVFCFFCLLILPVLS</sequence>
<dbReference type="AlphaFoldDB" id="A0A7I3Z042"/>
<proteinExistence type="predicted"/>
<organism evidence="2 3">
    <name type="scientific">Physcomitrium patens</name>
    <name type="common">Spreading-leaved earth moss</name>
    <name type="synonym">Physcomitrella patens</name>
    <dbReference type="NCBI Taxonomy" id="3218"/>
    <lineage>
        <taxon>Eukaryota</taxon>
        <taxon>Viridiplantae</taxon>
        <taxon>Streptophyta</taxon>
        <taxon>Embryophyta</taxon>
        <taxon>Bryophyta</taxon>
        <taxon>Bryophytina</taxon>
        <taxon>Bryopsida</taxon>
        <taxon>Funariidae</taxon>
        <taxon>Funariales</taxon>
        <taxon>Funariaceae</taxon>
        <taxon>Physcomitrium</taxon>
    </lineage>
</organism>